<keyword evidence="5" id="KW-1185">Reference proteome</keyword>
<name>A0A1H8IUV6_9RHOB</name>
<keyword evidence="2" id="KW-0012">Acyltransferase</keyword>
<proteinExistence type="predicted"/>
<evidence type="ECO:0000259" key="3">
    <source>
        <dbReference type="PROSITE" id="PS51186"/>
    </source>
</evidence>
<protein>
    <submittedName>
        <fullName evidence="4">Ribosomal-protein-alanine N-acetyltransferase</fullName>
    </submittedName>
</protein>
<dbReference type="InterPro" id="IPR016181">
    <property type="entry name" value="Acyl_CoA_acyltransferase"/>
</dbReference>
<dbReference type="PANTHER" id="PTHR43877">
    <property type="entry name" value="AMINOALKYLPHOSPHONATE N-ACETYLTRANSFERASE-RELATED-RELATED"/>
    <property type="match status" value="1"/>
</dbReference>
<dbReference type="AlphaFoldDB" id="A0A1H8IUV6"/>
<dbReference type="InterPro" id="IPR000182">
    <property type="entry name" value="GNAT_dom"/>
</dbReference>
<evidence type="ECO:0000313" key="5">
    <source>
        <dbReference type="Proteomes" id="UP000199054"/>
    </source>
</evidence>
<dbReference type="PROSITE" id="PS51186">
    <property type="entry name" value="GNAT"/>
    <property type="match status" value="1"/>
</dbReference>
<accession>A0A1H8IUV6</accession>
<dbReference type="InterPro" id="IPR050832">
    <property type="entry name" value="Bact_Acetyltransf"/>
</dbReference>
<dbReference type="RefSeq" id="WP_090612378.1">
    <property type="nucleotide sequence ID" value="NZ_CP067124.1"/>
</dbReference>
<sequence length="148" mass="15758">MTAPLATPEALAALHRRCFTTPRPWSADEFASLIASSGVFLLTRPQGGLQGFLLGRVVADEAELLTLATAPEARRQGLGRDLTRAFAATSQAAGARTGFLEVAADNLAAQALYAGLGWCEAGRRRRYYGPDLDAVVMRLDLPDPEQGS</sequence>
<evidence type="ECO:0000256" key="2">
    <source>
        <dbReference type="ARBA" id="ARBA00023315"/>
    </source>
</evidence>
<keyword evidence="1 4" id="KW-0808">Transferase</keyword>
<evidence type="ECO:0000256" key="1">
    <source>
        <dbReference type="ARBA" id="ARBA00022679"/>
    </source>
</evidence>
<dbReference type="GO" id="GO:0016747">
    <property type="term" value="F:acyltransferase activity, transferring groups other than amino-acyl groups"/>
    <property type="evidence" value="ECO:0007669"/>
    <property type="project" value="InterPro"/>
</dbReference>
<evidence type="ECO:0000313" key="4">
    <source>
        <dbReference type="EMBL" id="SEN71925.1"/>
    </source>
</evidence>
<dbReference type="CDD" id="cd04301">
    <property type="entry name" value="NAT_SF"/>
    <property type="match status" value="1"/>
</dbReference>
<gene>
    <name evidence="4" type="ORF">SAMN04489859_101435</name>
</gene>
<dbReference type="Pfam" id="PF00583">
    <property type="entry name" value="Acetyltransf_1"/>
    <property type="match status" value="1"/>
</dbReference>
<dbReference type="STRING" id="34002.SAMN04489859_101435"/>
<feature type="domain" description="N-acetyltransferase" evidence="3">
    <location>
        <begin position="1"/>
        <end position="142"/>
    </location>
</feature>
<organism evidence="4 5">
    <name type="scientific">Paracoccus alcaliphilus</name>
    <dbReference type="NCBI Taxonomy" id="34002"/>
    <lineage>
        <taxon>Bacteria</taxon>
        <taxon>Pseudomonadati</taxon>
        <taxon>Pseudomonadota</taxon>
        <taxon>Alphaproteobacteria</taxon>
        <taxon>Rhodobacterales</taxon>
        <taxon>Paracoccaceae</taxon>
        <taxon>Paracoccus</taxon>
    </lineage>
</organism>
<dbReference type="OrthoDB" id="9804026at2"/>
<reference evidence="4 5" key="1">
    <citation type="submission" date="2016-10" db="EMBL/GenBank/DDBJ databases">
        <authorList>
            <person name="de Groot N.N."/>
        </authorList>
    </citation>
    <scope>NUCLEOTIDE SEQUENCE [LARGE SCALE GENOMIC DNA]</scope>
    <source>
        <strain evidence="4 5">DSM 8512</strain>
    </source>
</reference>
<dbReference type="Gene3D" id="3.40.630.30">
    <property type="match status" value="1"/>
</dbReference>
<dbReference type="Proteomes" id="UP000199054">
    <property type="component" value="Unassembled WGS sequence"/>
</dbReference>
<dbReference type="EMBL" id="FODE01000014">
    <property type="protein sequence ID" value="SEN71925.1"/>
    <property type="molecule type" value="Genomic_DNA"/>
</dbReference>
<dbReference type="SUPFAM" id="SSF55729">
    <property type="entry name" value="Acyl-CoA N-acyltransferases (Nat)"/>
    <property type="match status" value="1"/>
</dbReference>